<dbReference type="InterPro" id="IPR007899">
    <property type="entry name" value="CHAD_dom"/>
</dbReference>
<evidence type="ECO:0000259" key="1">
    <source>
        <dbReference type="SMART" id="SM00880"/>
    </source>
</evidence>
<gene>
    <name evidence="2" type="ORF">LA521A_01760</name>
</gene>
<protein>
    <submittedName>
        <fullName evidence="2">CHAD domain-containing protein</fullName>
    </submittedName>
</protein>
<keyword evidence="3" id="KW-1185">Reference proteome</keyword>
<proteinExistence type="predicted"/>
<dbReference type="SMART" id="SM00880">
    <property type="entry name" value="CHAD"/>
    <property type="match status" value="1"/>
</dbReference>
<evidence type="ECO:0000313" key="2">
    <source>
        <dbReference type="EMBL" id="BDU14975.1"/>
    </source>
</evidence>
<sequence length="289" mass="31853">MGSGKANDKAVRAAPPPATGAALCAYARGELDLAHAALGDADLHEGVHHARKAIRRARAVLAMGDGLLGPGAGMIDRELRALNDGLSTLRDAHALVEVIDRLLKRERRDDMREVLQLARDAAIVSRTQVADAAMRSDPGLGSRRAMLDVLRAALPALDWARPTPAGLRMAVADSDLRSHEARLRVCDTGEDEDWHRWRRRIRRAAHQRRALAAVGLRVPDDSERFDSRTTHRLGAAQDLSLLLDHCRRDSPFSKDVKTALRDRARPALQRARRAIARHVAERRDACPTD</sequence>
<evidence type="ECO:0000313" key="3">
    <source>
        <dbReference type="Proteomes" id="UP001317822"/>
    </source>
</evidence>
<dbReference type="Gene3D" id="1.40.20.10">
    <property type="entry name" value="CHAD domain"/>
    <property type="match status" value="1"/>
</dbReference>
<feature type="domain" description="CHAD" evidence="1">
    <location>
        <begin position="23"/>
        <end position="278"/>
    </location>
</feature>
<reference evidence="2 3" key="1">
    <citation type="journal article" date="2023" name="Int. J. Syst. Evol. Microbiol.">
        <title>Physiological and genomic analyses of cobalamin (vitamin B12)-auxotrophy of Lysobacter auxotrophicus sp. nov., a methionine-auxotrophic chitinolytic bacterium isolated from chitin-treated soil.</title>
        <authorList>
            <person name="Saito A."/>
            <person name="Dohra H."/>
            <person name="Hamada M."/>
            <person name="Moriuchi R."/>
            <person name="Kotsuchibashi Y."/>
            <person name="Mori K."/>
        </authorList>
    </citation>
    <scope>NUCLEOTIDE SEQUENCE [LARGE SCALE GENOMIC DNA]</scope>
    <source>
        <strain evidence="2 3">5-21a</strain>
    </source>
</reference>
<dbReference type="InterPro" id="IPR038186">
    <property type="entry name" value="CHAD_dom_sf"/>
</dbReference>
<dbReference type="Pfam" id="PF05235">
    <property type="entry name" value="CHAD"/>
    <property type="match status" value="1"/>
</dbReference>
<name>A0ABM8D8U6_9GAMM</name>
<dbReference type="EMBL" id="AP027041">
    <property type="protein sequence ID" value="BDU14975.1"/>
    <property type="molecule type" value="Genomic_DNA"/>
</dbReference>
<organism evidence="2 3">
    <name type="scientific">Lysobacter auxotrophicus</name>
    <dbReference type="NCBI Taxonomy" id="2992573"/>
    <lineage>
        <taxon>Bacteria</taxon>
        <taxon>Pseudomonadati</taxon>
        <taxon>Pseudomonadota</taxon>
        <taxon>Gammaproteobacteria</taxon>
        <taxon>Lysobacterales</taxon>
        <taxon>Lysobacteraceae</taxon>
        <taxon>Lysobacter</taxon>
    </lineage>
</organism>
<accession>A0ABM8D8U6</accession>
<dbReference type="Proteomes" id="UP001317822">
    <property type="component" value="Chromosome"/>
</dbReference>
<dbReference type="RefSeq" id="WP_281780519.1">
    <property type="nucleotide sequence ID" value="NZ_AP027041.1"/>
</dbReference>